<keyword evidence="18" id="KW-0458">Lysosome</keyword>
<dbReference type="Gene3D" id="3.40.630.10">
    <property type="entry name" value="Zn peptidases"/>
    <property type="match status" value="1"/>
</dbReference>
<dbReference type="Gene3D" id="3.50.30.30">
    <property type="match status" value="1"/>
</dbReference>
<dbReference type="EMBL" id="JBHUHV010000053">
    <property type="protein sequence ID" value="MFD2068539.1"/>
    <property type="molecule type" value="Genomic_DNA"/>
</dbReference>
<dbReference type="SUPFAM" id="SSF52025">
    <property type="entry name" value="PA domain"/>
    <property type="match status" value="1"/>
</dbReference>
<keyword evidence="25" id="KW-1185">Reference proteome</keyword>
<evidence type="ECO:0000259" key="22">
    <source>
        <dbReference type="Pfam" id="PF02225"/>
    </source>
</evidence>
<comment type="subcellular location">
    <subcellularLocation>
        <location evidence="1">Endoplasmic reticulum</location>
    </subcellularLocation>
    <subcellularLocation>
        <location evidence="3">Golgi apparatus</location>
    </subcellularLocation>
    <subcellularLocation>
        <location evidence="2">Lysosome</location>
    </subcellularLocation>
    <subcellularLocation>
        <location evidence="4">Secreted</location>
    </subcellularLocation>
</comment>
<evidence type="ECO:0000256" key="9">
    <source>
        <dbReference type="ARBA" id="ARBA00022723"/>
    </source>
</evidence>
<keyword evidence="15" id="KW-0482">Metalloprotease</keyword>
<comment type="subunit">
    <text evidence="19">Homodimer. The monomeric form is inactive while the homodimer is active.</text>
</comment>
<evidence type="ECO:0000256" key="6">
    <source>
        <dbReference type="ARBA" id="ARBA00022525"/>
    </source>
</evidence>
<keyword evidence="10 21" id="KW-0732">Signal</keyword>
<evidence type="ECO:0000313" key="25">
    <source>
        <dbReference type="Proteomes" id="UP001597369"/>
    </source>
</evidence>
<gene>
    <name evidence="24" type="ORF">ACFSKU_16735</name>
</gene>
<evidence type="ECO:0000256" key="10">
    <source>
        <dbReference type="ARBA" id="ARBA00022729"/>
    </source>
</evidence>
<evidence type="ECO:0000256" key="4">
    <source>
        <dbReference type="ARBA" id="ARBA00004613"/>
    </source>
</evidence>
<comment type="caution">
    <text evidence="24">The sequence shown here is derived from an EMBL/GenBank/DDBJ whole genome shotgun (WGS) entry which is preliminary data.</text>
</comment>
<keyword evidence="9" id="KW-0479">Metal-binding</keyword>
<feature type="chain" id="PRO_5045458407" description="Carboxypeptidase Q" evidence="21">
    <location>
        <begin position="22"/>
        <end position="489"/>
    </location>
</feature>
<organism evidence="24 25">
    <name type="scientific">Pontibacter silvestris</name>
    <dbReference type="NCBI Taxonomy" id="2305183"/>
    <lineage>
        <taxon>Bacteria</taxon>
        <taxon>Pseudomonadati</taxon>
        <taxon>Bacteroidota</taxon>
        <taxon>Cytophagia</taxon>
        <taxon>Cytophagales</taxon>
        <taxon>Hymenobacteraceae</taxon>
        <taxon>Pontibacter</taxon>
    </lineage>
</organism>
<evidence type="ECO:0000256" key="13">
    <source>
        <dbReference type="ARBA" id="ARBA00022833"/>
    </source>
</evidence>
<name>A0ABW4X0R0_9BACT</name>
<evidence type="ECO:0000256" key="1">
    <source>
        <dbReference type="ARBA" id="ARBA00004240"/>
    </source>
</evidence>
<evidence type="ECO:0000256" key="16">
    <source>
        <dbReference type="ARBA" id="ARBA00023145"/>
    </source>
</evidence>
<keyword evidence="6" id="KW-0964">Secreted</keyword>
<feature type="signal peptide" evidence="21">
    <location>
        <begin position="1"/>
        <end position="21"/>
    </location>
</feature>
<keyword evidence="11" id="KW-0378">Hydrolase</keyword>
<evidence type="ECO:0000256" key="12">
    <source>
        <dbReference type="ARBA" id="ARBA00022824"/>
    </source>
</evidence>
<feature type="domain" description="PA" evidence="22">
    <location>
        <begin position="128"/>
        <end position="226"/>
    </location>
</feature>
<evidence type="ECO:0000256" key="21">
    <source>
        <dbReference type="SAM" id="SignalP"/>
    </source>
</evidence>
<evidence type="ECO:0000256" key="2">
    <source>
        <dbReference type="ARBA" id="ARBA00004371"/>
    </source>
</evidence>
<evidence type="ECO:0000256" key="20">
    <source>
        <dbReference type="ARBA" id="ARBA00033328"/>
    </source>
</evidence>
<evidence type="ECO:0000256" key="11">
    <source>
        <dbReference type="ARBA" id="ARBA00022801"/>
    </source>
</evidence>
<dbReference type="InterPro" id="IPR003137">
    <property type="entry name" value="PA_domain"/>
</dbReference>
<evidence type="ECO:0000256" key="3">
    <source>
        <dbReference type="ARBA" id="ARBA00004555"/>
    </source>
</evidence>
<evidence type="ECO:0000259" key="23">
    <source>
        <dbReference type="Pfam" id="PF04389"/>
    </source>
</evidence>
<dbReference type="PANTHER" id="PTHR12053">
    <property type="entry name" value="PROTEASE FAMILY M28 PLASMA GLUTAMATE CARBOXYPEPTIDASE-RELATED"/>
    <property type="match status" value="1"/>
</dbReference>
<dbReference type="InterPro" id="IPR046450">
    <property type="entry name" value="PA_dom_sf"/>
</dbReference>
<dbReference type="SUPFAM" id="SSF53187">
    <property type="entry name" value="Zn-dependent exopeptidases"/>
    <property type="match status" value="1"/>
</dbReference>
<evidence type="ECO:0000256" key="14">
    <source>
        <dbReference type="ARBA" id="ARBA00023034"/>
    </source>
</evidence>
<evidence type="ECO:0000256" key="15">
    <source>
        <dbReference type="ARBA" id="ARBA00023049"/>
    </source>
</evidence>
<evidence type="ECO:0000256" key="17">
    <source>
        <dbReference type="ARBA" id="ARBA00023180"/>
    </source>
</evidence>
<evidence type="ECO:0000256" key="5">
    <source>
        <dbReference type="ARBA" id="ARBA00014116"/>
    </source>
</evidence>
<keyword evidence="14" id="KW-0333">Golgi apparatus</keyword>
<dbReference type="InterPro" id="IPR039866">
    <property type="entry name" value="CPQ"/>
</dbReference>
<evidence type="ECO:0000256" key="18">
    <source>
        <dbReference type="ARBA" id="ARBA00023228"/>
    </source>
</evidence>
<dbReference type="InterPro" id="IPR007484">
    <property type="entry name" value="Peptidase_M28"/>
</dbReference>
<evidence type="ECO:0000256" key="8">
    <source>
        <dbReference type="ARBA" id="ARBA00022670"/>
    </source>
</evidence>
<dbReference type="Pfam" id="PF04389">
    <property type="entry name" value="Peptidase_M28"/>
    <property type="match status" value="1"/>
</dbReference>
<keyword evidence="16" id="KW-0865">Zymogen</keyword>
<dbReference type="RefSeq" id="WP_229959669.1">
    <property type="nucleotide sequence ID" value="NZ_JAJJWI010000005.1"/>
</dbReference>
<keyword evidence="8" id="KW-0645">Protease</keyword>
<keyword evidence="7" id="KW-0121">Carboxypeptidase</keyword>
<accession>A0ABW4X0R0</accession>
<proteinExistence type="predicted"/>
<dbReference type="PANTHER" id="PTHR12053:SF3">
    <property type="entry name" value="CARBOXYPEPTIDASE Q"/>
    <property type="match status" value="1"/>
</dbReference>
<keyword evidence="12" id="KW-0256">Endoplasmic reticulum</keyword>
<evidence type="ECO:0000313" key="24">
    <source>
        <dbReference type="EMBL" id="MFD2068539.1"/>
    </source>
</evidence>
<feature type="domain" description="Peptidase M28" evidence="23">
    <location>
        <begin position="252"/>
        <end position="441"/>
    </location>
</feature>
<reference evidence="25" key="1">
    <citation type="journal article" date="2019" name="Int. J. Syst. Evol. Microbiol.">
        <title>The Global Catalogue of Microorganisms (GCM) 10K type strain sequencing project: providing services to taxonomists for standard genome sequencing and annotation.</title>
        <authorList>
            <consortium name="The Broad Institute Genomics Platform"/>
            <consortium name="The Broad Institute Genome Sequencing Center for Infectious Disease"/>
            <person name="Wu L."/>
            <person name="Ma J."/>
        </authorList>
    </citation>
    <scope>NUCLEOTIDE SEQUENCE [LARGE SCALE GENOMIC DNA]</scope>
    <source>
        <strain evidence="25">JCM 16545</strain>
    </source>
</reference>
<keyword evidence="17" id="KW-0325">Glycoprotein</keyword>
<protein>
    <recommendedName>
        <fullName evidence="5">Carboxypeptidase Q</fullName>
    </recommendedName>
    <alternativeName>
        <fullName evidence="20">Plasma glutamate carboxypeptidase</fullName>
    </alternativeName>
</protein>
<evidence type="ECO:0000256" key="19">
    <source>
        <dbReference type="ARBA" id="ARBA00025833"/>
    </source>
</evidence>
<dbReference type="Proteomes" id="UP001597369">
    <property type="component" value="Unassembled WGS sequence"/>
</dbReference>
<dbReference type="Pfam" id="PF02225">
    <property type="entry name" value="PA"/>
    <property type="match status" value="1"/>
</dbReference>
<keyword evidence="13" id="KW-0862">Zinc</keyword>
<sequence>MFKKTFTSSCLAALLSVQAFAQVSPEWPSVFKKINTEVQNNSKAYSTLKTASETIGHRLTGSENGKEAEEYAYNLLKSYGFSDVRYQPFEVESWSRGDLSFKIGPDASHLQTVKSVSLAHSPTKIEMTADIVDMGNGLEADYQANPGAVKDKIALVYLGVLPGSPEGTHTLHRSEKAAIAIKYDAKGIIIINTVDGGTLLTGTASVTGKLIPIPAICIGKEDGLRLKEQLKSGPLKAQINMSNFSGIIKARNVIATLKGKSLPNEKVVVGGHLDSWDLATGAIDNGIGSFSVIDMARTFQALKLKPKRTIEFVLFMGEEEGLLGSKAYVKEAIKDKSINKLAFMLNYDMTNDPKGYSASNEMCKPLFQSIGAITAQIDTTFKNSFSSRAGLHSDHQPFMLHGIPTGGSFGGKLPNNGRDCYHADCDSFDQVDETGLKNTVRFSSMLLYGLADASSIPAKRLNDEETKAFLLKNNLEEPLKIAGEWRWAD</sequence>
<evidence type="ECO:0000256" key="7">
    <source>
        <dbReference type="ARBA" id="ARBA00022645"/>
    </source>
</evidence>